<evidence type="ECO:0000256" key="4">
    <source>
        <dbReference type="SAM" id="MobiDB-lite"/>
    </source>
</evidence>
<dbReference type="RefSeq" id="WP_085415555.1">
    <property type="nucleotide sequence ID" value="NZ_CAUJPY010000001.1"/>
</dbReference>
<feature type="compositionally biased region" description="Polar residues" evidence="4">
    <location>
        <begin position="55"/>
        <end position="70"/>
    </location>
</feature>
<dbReference type="Proteomes" id="UP000279284">
    <property type="component" value="Chromosome"/>
</dbReference>
<evidence type="ECO:0000313" key="7">
    <source>
        <dbReference type="Proteomes" id="UP000279284"/>
    </source>
</evidence>
<feature type="compositionally biased region" description="Polar residues" evidence="4">
    <location>
        <begin position="22"/>
        <end position="41"/>
    </location>
</feature>
<evidence type="ECO:0000256" key="3">
    <source>
        <dbReference type="ARBA" id="ARBA00022837"/>
    </source>
</evidence>
<dbReference type="AlphaFoldDB" id="A0A448D943"/>
<dbReference type="OrthoDB" id="8602163at2"/>
<reference evidence="6 7" key="1">
    <citation type="submission" date="2018-12" db="EMBL/GenBank/DDBJ databases">
        <authorList>
            <consortium name="Pathogen Informatics"/>
        </authorList>
    </citation>
    <scope>NUCLEOTIDE SEQUENCE [LARGE SCALE GENOMIC DNA]</scope>
    <source>
        <strain evidence="6 7">NCTC10296</strain>
    </source>
</reference>
<dbReference type="KEGG" id="nci:NCTC10296_01500"/>
<dbReference type="GO" id="GO:0005576">
    <property type="term" value="C:extracellular region"/>
    <property type="evidence" value="ECO:0007669"/>
    <property type="project" value="UniProtKB-SubCell"/>
</dbReference>
<organism evidence="6 7">
    <name type="scientific">Neisseria canis</name>
    <dbReference type="NCBI Taxonomy" id="493"/>
    <lineage>
        <taxon>Bacteria</taxon>
        <taxon>Pseudomonadati</taxon>
        <taxon>Pseudomonadota</taxon>
        <taxon>Betaproteobacteria</taxon>
        <taxon>Neisseriales</taxon>
        <taxon>Neisseriaceae</taxon>
        <taxon>Neisseria</taxon>
    </lineage>
</organism>
<dbReference type="Pfam" id="PF06594">
    <property type="entry name" value="HCBP_related"/>
    <property type="match status" value="1"/>
</dbReference>
<comment type="subcellular location">
    <subcellularLocation>
        <location evidence="1">Secreted</location>
    </subcellularLocation>
</comment>
<dbReference type="PROSITE" id="PS00330">
    <property type="entry name" value="HEMOLYSIN_CALCIUM"/>
    <property type="match status" value="2"/>
</dbReference>
<gene>
    <name evidence="6" type="primary">cya_3</name>
    <name evidence="6" type="ORF">NCTC10296_01500</name>
</gene>
<name>A0A448D943_9NEIS</name>
<dbReference type="Pfam" id="PF00353">
    <property type="entry name" value="HemolysinCabind"/>
    <property type="match status" value="3"/>
</dbReference>
<dbReference type="GO" id="GO:0005509">
    <property type="term" value="F:calcium ion binding"/>
    <property type="evidence" value="ECO:0007669"/>
    <property type="project" value="InterPro"/>
</dbReference>
<dbReference type="Gene3D" id="2.150.10.10">
    <property type="entry name" value="Serralysin-like metalloprotease, C-terminal"/>
    <property type="match status" value="2"/>
</dbReference>
<feature type="region of interest" description="Disordered" evidence="4">
    <location>
        <begin position="1"/>
        <end position="216"/>
    </location>
</feature>
<keyword evidence="3" id="KW-0106">Calcium</keyword>
<dbReference type="InterPro" id="IPR011049">
    <property type="entry name" value="Serralysin-like_metalloprot_C"/>
</dbReference>
<protein>
    <submittedName>
        <fullName evidence="6">Iron-regulated protein FrpA</fullName>
    </submittedName>
</protein>
<dbReference type="STRING" id="493.BWD07_01210"/>
<feature type="compositionally biased region" description="Low complexity" evidence="4">
    <location>
        <begin position="100"/>
        <end position="119"/>
    </location>
</feature>
<dbReference type="InterPro" id="IPR010566">
    <property type="entry name" value="Haemolys_ca-bd"/>
</dbReference>
<dbReference type="PANTHER" id="PTHR38340:SF1">
    <property type="entry name" value="S-LAYER PROTEIN"/>
    <property type="match status" value="1"/>
</dbReference>
<dbReference type="SUPFAM" id="SSF51120">
    <property type="entry name" value="beta-Roll"/>
    <property type="match status" value="2"/>
</dbReference>
<dbReference type="InterPro" id="IPR001343">
    <property type="entry name" value="Hemolysn_Ca-bd"/>
</dbReference>
<feature type="domain" description="Haemolysin-type calcium binding-related" evidence="5">
    <location>
        <begin position="526"/>
        <end position="566"/>
    </location>
</feature>
<dbReference type="EMBL" id="LR134313">
    <property type="protein sequence ID" value="VEF01866.1"/>
    <property type="molecule type" value="Genomic_DNA"/>
</dbReference>
<sequence>MDNKVLDVLPEDQLVVEDAATGQENPFTNNNPAQDMPSDSQPDAVDTQIPVNVPVSDNPQTPADDTQPTAPNHPDDTSATPDAPVYPVADDNSDAEKPVADAPAVDAPAVTDVPANDDVQNPTASAPVDPQTSSDVPAGDNNGTQNPADQEPANVPNTATPDNATNDPAQDDVNTINISAPVDDQNTPDQNTPSSAEDGVENKPAADNSCGDHPCDKKWVDNNGTGEKVIITGTDQDDVIHGTALAEDISGRAGDDKLYSGPGDDVLDGEAGNDAMYGCHGDDVYYVDSEGDKVIEFVNQGNDHVFSSISYTLPENVENVHLMTDDDLNAVGNELDNVLHGNDGKNDLSGGAGNDNLYGHAGDDILDGESGADFMVGGEGNDIYYVDQAGDTVVECADEGMDTVLTSISYTAGDHVENLTLLGDDDLNLTGNELNNLLHGNDGNNILLGGDGCDQIFAHDGNDILDGGTGNDLLNGGSGFDTYLFGRGYGNDTIVDYDQSEISNDRISFGRGISADDLELSRSGGDLVIGLKDSDDSLTISQWFDNADYQIEEFLFNNGDAWSYEQIQEATQALYTTVSANSQLDDIQQQAQAAGSGL</sequence>
<keyword evidence="7" id="KW-1185">Reference proteome</keyword>
<evidence type="ECO:0000256" key="1">
    <source>
        <dbReference type="ARBA" id="ARBA00004613"/>
    </source>
</evidence>
<dbReference type="InterPro" id="IPR018511">
    <property type="entry name" value="Hemolysin-typ_Ca-bd_CS"/>
</dbReference>
<keyword evidence="2" id="KW-0964">Secreted</keyword>
<feature type="compositionally biased region" description="Polar residues" evidence="4">
    <location>
        <begin position="155"/>
        <end position="195"/>
    </location>
</feature>
<evidence type="ECO:0000259" key="5">
    <source>
        <dbReference type="Pfam" id="PF06594"/>
    </source>
</evidence>
<evidence type="ECO:0000256" key="2">
    <source>
        <dbReference type="ARBA" id="ARBA00022525"/>
    </source>
</evidence>
<proteinExistence type="predicted"/>
<dbReference type="PRINTS" id="PR00313">
    <property type="entry name" value="CABNDNGRPT"/>
</dbReference>
<accession>A0A448D943</accession>
<dbReference type="InterPro" id="IPR050557">
    <property type="entry name" value="RTX_toxin/Mannuronan_C5-epim"/>
</dbReference>
<dbReference type="PANTHER" id="PTHR38340">
    <property type="entry name" value="S-LAYER PROTEIN"/>
    <property type="match status" value="1"/>
</dbReference>
<evidence type="ECO:0000313" key="6">
    <source>
        <dbReference type="EMBL" id="VEF01866.1"/>
    </source>
</evidence>
<feature type="compositionally biased region" description="Polar residues" evidence="4">
    <location>
        <begin position="120"/>
        <end position="148"/>
    </location>
</feature>